<gene>
    <name evidence="1" type="ORF">GCM10009105_35670</name>
</gene>
<accession>A0ABN1IXU0</accession>
<keyword evidence="2" id="KW-1185">Reference proteome</keyword>
<dbReference type="Proteomes" id="UP001501523">
    <property type="component" value="Unassembled WGS sequence"/>
</dbReference>
<proteinExistence type="predicted"/>
<sequence length="246" mass="25558">MNLDQHGLIGSWANPATSGQGVLMDVELDFYGTSVGLLFGGWFTYDVSAAGGPRWYTIQGQVHATDAAATMPIYLTDGGAFDSAQVTTTAPVGQATLAFSDCMHGTLQYSFSDGSGRSGDIPLSRLLANVTCAPAGDNGNSAADYLLSGAWADPRNSGQGLVFDWNPVQDVLFAAWYTFAADAGPGSGAAGQRWYTLQAVPVPGATTVNDIGIYETTGGVFDHAATIMTAPVGNASSSITRAVRRR</sequence>
<reference evidence="1 2" key="1">
    <citation type="journal article" date="2019" name="Int. J. Syst. Evol. Microbiol.">
        <title>The Global Catalogue of Microorganisms (GCM) 10K type strain sequencing project: providing services to taxonomists for standard genome sequencing and annotation.</title>
        <authorList>
            <consortium name="The Broad Institute Genomics Platform"/>
            <consortium name="The Broad Institute Genome Sequencing Center for Infectious Disease"/>
            <person name="Wu L."/>
            <person name="Ma J."/>
        </authorList>
    </citation>
    <scope>NUCLEOTIDE SEQUENCE [LARGE SCALE GENOMIC DNA]</scope>
    <source>
        <strain evidence="1 2">JCM 15421</strain>
    </source>
</reference>
<comment type="caution">
    <text evidence="1">The sequence shown here is derived from an EMBL/GenBank/DDBJ whole genome shotgun (WGS) entry which is preliminary data.</text>
</comment>
<dbReference type="RefSeq" id="WP_343793704.1">
    <property type="nucleotide sequence ID" value="NZ_BAAAEU010000025.1"/>
</dbReference>
<evidence type="ECO:0000313" key="1">
    <source>
        <dbReference type="EMBL" id="GAA0723557.1"/>
    </source>
</evidence>
<evidence type="ECO:0000313" key="2">
    <source>
        <dbReference type="Proteomes" id="UP001501523"/>
    </source>
</evidence>
<dbReference type="EMBL" id="BAAAEU010000025">
    <property type="protein sequence ID" value="GAA0723557.1"/>
    <property type="molecule type" value="Genomic_DNA"/>
</dbReference>
<protein>
    <submittedName>
        <fullName evidence="1">Uncharacterized protein</fullName>
    </submittedName>
</protein>
<organism evidence="1 2">
    <name type="scientific">Dokdonella soli</name>
    <dbReference type="NCBI Taxonomy" id="529810"/>
    <lineage>
        <taxon>Bacteria</taxon>
        <taxon>Pseudomonadati</taxon>
        <taxon>Pseudomonadota</taxon>
        <taxon>Gammaproteobacteria</taxon>
        <taxon>Lysobacterales</taxon>
        <taxon>Rhodanobacteraceae</taxon>
        <taxon>Dokdonella</taxon>
    </lineage>
</organism>
<name>A0ABN1IXU0_9GAMM</name>